<reference evidence="3" key="1">
    <citation type="journal article" date="2012" name="Science">
        <title>The Paleozoic origin of enzymatic lignin decomposition reconstructed from 31 fungal genomes.</title>
        <authorList>
            <person name="Floudas D."/>
            <person name="Binder M."/>
            <person name="Riley R."/>
            <person name="Barry K."/>
            <person name="Blanchette R.A."/>
            <person name="Henrissat B."/>
            <person name="Martinez A.T."/>
            <person name="Otillar R."/>
            <person name="Spatafora J.W."/>
            <person name="Yadav J.S."/>
            <person name="Aerts A."/>
            <person name="Benoit I."/>
            <person name="Boyd A."/>
            <person name="Carlson A."/>
            <person name="Copeland A."/>
            <person name="Coutinho P.M."/>
            <person name="de Vries R.P."/>
            <person name="Ferreira P."/>
            <person name="Findley K."/>
            <person name="Foster B."/>
            <person name="Gaskell J."/>
            <person name="Glotzer D."/>
            <person name="Gorecki P."/>
            <person name="Heitman J."/>
            <person name="Hesse C."/>
            <person name="Hori C."/>
            <person name="Igarashi K."/>
            <person name="Jurgens J.A."/>
            <person name="Kallen N."/>
            <person name="Kersten P."/>
            <person name="Kohler A."/>
            <person name="Kuees U."/>
            <person name="Kumar T.K.A."/>
            <person name="Kuo A."/>
            <person name="LaButti K."/>
            <person name="Larrondo L.F."/>
            <person name="Lindquist E."/>
            <person name="Ling A."/>
            <person name="Lombard V."/>
            <person name="Lucas S."/>
            <person name="Lundell T."/>
            <person name="Martin R."/>
            <person name="McLaughlin D.J."/>
            <person name="Morgenstern I."/>
            <person name="Morin E."/>
            <person name="Murat C."/>
            <person name="Nagy L.G."/>
            <person name="Nolan M."/>
            <person name="Ohm R.A."/>
            <person name="Patyshakuliyeva A."/>
            <person name="Rokas A."/>
            <person name="Ruiz-Duenas F.J."/>
            <person name="Sabat G."/>
            <person name="Salamov A."/>
            <person name="Samejima M."/>
            <person name="Schmutz J."/>
            <person name="Slot J.C."/>
            <person name="St John F."/>
            <person name="Stenlid J."/>
            <person name="Sun H."/>
            <person name="Sun S."/>
            <person name="Syed K."/>
            <person name="Tsang A."/>
            <person name="Wiebenga A."/>
            <person name="Young D."/>
            <person name="Pisabarro A."/>
            <person name="Eastwood D.C."/>
            <person name="Martin F."/>
            <person name="Cullen D."/>
            <person name="Grigoriev I.V."/>
            <person name="Hibbett D.S."/>
        </authorList>
    </citation>
    <scope>NUCLEOTIDE SEQUENCE [LARGE SCALE GENOMIC DNA]</scope>
    <source>
        <strain evidence="3">RWD-64-598 SS2</strain>
    </source>
</reference>
<dbReference type="RefSeq" id="XP_007764904.1">
    <property type="nucleotide sequence ID" value="XM_007766714.1"/>
</dbReference>
<name>A0A5M3N2A9_CONPW</name>
<feature type="region of interest" description="Disordered" evidence="1">
    <location>
        <begin position="132"/>
        <end position="158"/>
    </location>
</feature>
<protein>
    <submittedName>
        <fullName evidence="2">Uncharacterized protein</fullName>
    </submittedName>
</protein>
<dbReference type="KEGG" id="cput:CONPUDRAFT_135162"/>
<feature type="region of interest" description="Disordered" evidence="1">
    <location>
        <begin position="1"/>
        <end position="30"/>
    </location>
</feature>
<keyword evidence="3" id="KW-1185">Reference proteome</keyword>
<dbReference type="EMBL" id="JH711574">
    <property type="protein sequence ID" value="EIW85407.1"/>
    <property type="molecule type" value="Genomic_DNA"/>
</dbReference>
<dbReference type="GeneID" id="19200721"/>
<feature type="compositionally biased region" description="Low complexity" evidence="1">
    <location>
        <begin position="136"/>
        <end position="149"/>
    </location>
</feature>
<sequence length="273" mass="30263">MQRSLSSDFPPLAALSLSDPNSPLSSTDSSSLLWDQRHYPTNQPLPFSSSSDCMYSSQYASPQQQPSFQQLFRRTMNPAPESTQRFYQFGAYGGTSSYYPSAWSLHSQNAGKATSSNSIPSLALHIPDLTFPPSPAASSTDSASSLSTPSPGPRSDPVRVVADVPLLAPRPLPYHSPTFLQFDLLPDVDDDLSHPPYTHRPAKRKRVEEPEFDPFAFGFDGPRAAKRPVHHHVSERQLHPIHPPMDYASMYPAAVGGGAHRMQHASKQRRRWR</sequence>
<dbReference type="OrthoDB" id="3029761at2759"/>
<accession>A0A5M3N2A9</accession>
<evidence type="ECO:0000313" key="2">
    <source>
        <dbReference type="EMBL" id="EIW85407.1"/>
    </source>
</evidence>
<gene>
    <name evidence="2" type="ORF">CONPUDRAFT_135162</name>
</gene>
<organism evidence="2 3">
    <name type="scientific">Coniophora puteana (strain RWD-64-598)</name>
    <name type="common">Brown rot fungus</name>
    <dbReference type="NCBI Taxonomy" id="741705"/>
    <lineage>
        <taxon>Eukaryota</taxon>
        <taxon>Fungi</taxon>
        <taxon>Dikarya</taxon>
        <taxon>Basidiomycota</taxon>
        <taxon>Agaricomycotina</taxon>
        <taxon>Agaricomycetes</taxon>
        <taxon>Agaricomycetidae</taxon>
        <taxon>Boletales</taxon>
        <taxon>Coniophorineae</taxon>
        <taxon>Coniophoraceae</taxon>
        <taxon>Coniophora</taxon>
    </lineage>
</organism>
<dbReference type="Proteomes" id="UP000053558">
    <property type="component" value="Unassembled WGS sequence"/>
</dbReference>
<evidence type="ECO:0000313" key="3">
    <source>
        <dbReference type="Proteomes" id="UP000053558"/>
    </source>
</evidence>
<dbReference type="AlphaFoldDB" id="A0A5M3N2A9"/>
<evidence type="ECO:0000256" key="1">
    <source>
        <dbReference type="SAM" id="MobiDB-lite"/>
    </source>
</evidence>
<comment type="caution">
    <text evidence="2">The sequence shown here is derived from an EMBL/GenBank/DDBJ whole genome shotgun (WGS) entry which is preliminary data.</text>
</comment>
<feature type="compositionally biased region" description="Low complexity" evidence="1">
    <location>
        <begin position="10"/>
        <end position="30"/>
    </location>
</feature>
<proteinExistence type="predicted"/>